<evidence type="ECO:0000256" key="2">
    <source>
        <dbReference type="SAM" id="Phobius"/>
    </source>
</evidence>
<feature type="chain" id="PRO_5045483236" evidence="3">
    <location>
        <begin position="27"/>
        <end position="351"/>
    </location>
</feature>
<evidence type="ECO:0000313" key="4">
    <source>
        <dbReference type="EMBL" id="MCD2197264.1"/>
    </source>
</evidence>
<keyword evidence="2" id="KW-0812">Transmembrane</keyword>
<dbReference type="Proteomes" id="UP001199469">
    <property type="component" value="Unassembled WGS sequence"/>
</dbReference>
<evidence type="ECO:0000256" key="1">
    <source>
        <dbReference type="SAM" id="MobiDB-lite"/>
    </source>
</evidence>
<evidence type="ECO:0000256" key="3">
    <source>
        <dbReference type="SAM" id="SignalP"/>
    </source>
</evidence>
<dbReference type="SUPFAM" id="SSF50952">
    <property type="entry name" value="Soluble quinoprotein glucose dehydrogenase"/>
    <property type="match status" value="1"/>
</dbReference>
<accession>A0ABS8PG81</accession>
<protein>
    <submittedName>
        <fullName evidence="4">Uncharacterized protein</fullName>
    </submittedName>
</protein>
<feature type="signal peptide" evidence="3">
    <location>
        <begin position="1"/>
        <end position="26"/>
    </location>
</feature>
<organism evidence="4 5">
    <name type="scientific">Actinomycetospora endophytica</name>
    <dbReference type="NCBI Taxonomy" id="2291215"/>
    <lineage>
        <taxon>Bacteria</taxon>
        <taxon>Bacillati</taxon>
        <taxon>Actinomycetota</taxon>
        <taxon>Actinomycetes</taxon>
        <taxon>Pseudonocardiales</taxon>
        <taxon>Pseudonocardiaceae</taxon>
        <taxon>Actinomycetospora</taxon>
    </lineage>
</organism>
<feature type="region of interest" description="Disordered" evidence="1">
    <location>
        <begin position="293"/>
        <end position="314"/>
    </location>
</feature>
<dbReference type="EMBL" id="JAJNDB010000007">
    <property type="protein sequence ID" value="MCD2197264.1"/>
    <property type="molecule type" value="Genomic_DNA"/>
</dbReference>
<evidence type="ECO:0000313" key="5">
    <source>
        <dbReference type="Proteomes" id="UP001199469"/>
    </source>
</evidence>
<keyword evidence="3" id="KW-0732">Signal</keyword>
<feature type="compositionally biased region" description="Low complexity" evidence="1">
    <location>
        <begin position="301"/>
        <end position="314"/>
    </location>
</feature>
<proteinExistence type="predicted"/>
<dbReference type="InterPro" id="IPR011041">
    <property type="entry name" value="Quinoprot_gluc/sorb_DH_b-prop"/>
</dbReference>
<comment type="caution">
    <text evidence="4">The sequence shown here is derived from an EMBL/GenBank/DDBJ whole genome shotgun (WGS) entry which is preliminary data.</text>
</comment>
<keyword evidence="2" id="KW-1133">Transmembrane helix</keyword>
<feature type="transmembrane region" description="Helical" evidence="2">
    <location>
        <begin position="317"/>
        <end position="340"/>
    </location>
</feature>
<reference evidence="4 5" key="1">
    <citation type="submission" date="2021-11" db="EMBL/GenBank/DDBJ databases">
        <title>Draft genome sequence of Actinomycetospora sp. SF1 isolated from the rhizosphere soil.</title>
        <authorList>
            <person name="Duangmal K."/>
            <person name="Chantavorakit T."/>
        </authorList>
    </citation>
    <scope>NUCLEOTIDE SEQUENCE [LARGE SCALE GENOMIC DNA]</scope>
    <source>
        <strain evidence="4 5">TBRC 5722</strain>
    </source>
</reference>
<dbReference type="RefSeq" id="WP_230739168.1">
    <property type="nucleotide sequence ID" value="NZ_JAJNDB010000007.1"/>
</dbReference>
<sequence length="351" mass="35043">MTRGLGVLVVLPVLAMLVAAGPVAGAAPEAPVTRCALRDRTLDEVSGLAVTPSGPAVVNDSGNATVVYTLAPNCSVASTRQVGVTGRDVEDLARSDGTLWLADIGDNDRRRSNIALIRLPVRGGPTVLRLTYPDGSHDAETLLLPADGRPVIVTKDLGGRSGIYATDVPPTAAATTPLHRVGELDVPLSSTEGGPLGPFGRGLFTGGALSADGRVAAVRTYTDAWLYPVTGGTADDVVAGLRAAPVGVPLPGEPQGEAVAFTADGTLLSAGEAGDSGGTASLRAVPGAAGLVGRAPQTATPAPGSPESGDPPSGPPVVVAEVVVGAVVVLGVLGGVALAVRARRRSGRSRR</sequence>
<name>A0ABS8PG81_9PSEU</name>
<keyword evidence="2" id="KW-0472">Membrane</keyword>
<gene>
    <name evidence="4" type="ORF">LQ327_28220</name>
</gene>
<keyword evidence="5" id="KW-1185">Reference proteome</keyword>